<keyword evidence="3" id="KW-1185">Reference proteome</keyword>
<dbReference type="Proteomes" id="UP000250235">
    <property type="component" value="Unassembled WGS sequence"/>
</dbReference>
<evidence type="ECO:0000256" key="1">
    <source>
        <dbReference type="SAM" id="MobiDB-lite"/>
    </source>
</evidence>
<organism evidence="2 3">
    <name type="scientific">Dorcoceras hygrometricum</name>
    <dbReference type="NCBI Taxonomy" id="472368"/>
    <lineage>
        <taxon>Eukaryota</taxon>
        <taxon>Viridiplantae</taxon>
        <taxon>Streptophyta</taxon>
        <taxon>Embryophyta</taxon>
        <taxon>Tracheophyta</taxon>
        <taxon>Spermatophyta</taxon>
        <taxon>Magnoliopsida</taxon>
        <taxon>eudicotyledons</taxon>
        <taxon>Gunneridae</taxon>
        <taxon>Pentapetalae</taxon>
        <taxon>asterids</taxon>
        <taxon>lamiids</taxon>
        <taxon>Lamiales</taxon>
        <taxon>Gesneriaceae</taxon>
        <taxon>Didymocarpoideae</taxon>
        <taxon>Trichosporeae</taxon>
        <taxon>Loxocarpinae</taxon>
        <taxon>Dorcoceras</taxon>
    </lineage>
</organism>
<sequence>MASSYYTNTLHVNFESVLAMDDPGMVSMFQALMASGLEGFLDCPAVIYEAALVDFFENASVRDGVVVSTVHGVTVEISEQLFAETFELPLEGLSELSEIPKDLVFDARSIVYLSGEPVSTSGKKREMKFEYRLLCDIMANTISVKAGSFDALTMEKFLMLTAIICEVKINWNRVLFNILKDMVTAGSRQAKGYAIQISLLKYSSSLRCLTWKVGTEEVAADAPKVTRAPKKKAASKKRPADVPVAEPVVKKKRTTKKKSGSSTDNLEIVAVAQEAVPIQIIEPISAAPVRNQADVETIVEAFDEPAIEVTAEEIRPPSIDDVDNIIEQVLAETAHIEADEEDHGVGTSDVGDQPAGTADDSGFKWVAIERATHNESSATKITQIIGGERRKSKEDMLG</sequence>
<dbReference type="OrthoDB" id="1227218at2759"/>
<protein>
    <recommendedName>
        <fullName evidence="4">Dystroglycan-like</fullName>
    </recommendedName>
</protein>
<evidence type="ECO:0000313" key="2">
    <source>
        <dbReference type="EMBL" id="KZV20843.1"/>
    </source>
</evidence>
<proteinExistence type="predicted"/>
<evidence type="ECO:0008006" key="4">
    <source>
        <dbReference type="Google" id="ProtNLM"/>
    </source>
</evidence>
<accession>A0A2Z7AG99</accession>
<gene>
    <name evidence="2" type="ORF">F511_42079</name>
</gene>
<dbReference type="AlphaFoldDB" id="A0A2Z7AG99"/>
<dbReference type="EMBL" id="KV015113">
    <property type="protein sequence ID" value="KZV20843.1"/>
    <property type="molecule type" value="Genomic_DNA"/>
</dbReference>
<reference evidence="2 3" key="1">
    <citation type="journal article" date="2015" name="Proc. Natl. Acad. Sci. U.S.A.">
        <title>The resurrection genome of Boea hygrometrica: A blueprint for survival of dehydration.</title>
        <authorList>
            <person name="Xiao L."/>
            <person name="Yang G."/>
            <person name="Zhang L."/>
            <person name="Yang X."/>
            <person name="Zhao S."/>
            <person name="Ji Z."/>
            <person name="Zhou Q."/>
            <person name="Hu M."/>
            <person name="Wang Y."/>
            <person name="Chen M."/>
            <person name="Xu Y."/>
            <person name="Jin H."/>
            <person name="Xiao X."/>
            <person name="Hu G."/>
            <person name="Bao F."/>
            <person name="Hu Y."/>
            <person name="Wan P."/>
            <person name="Li L."/>
            <person name="Deng X."/>
            <person name="Kuang T."/>
            <person name="Xiang C."/>
            <person name="Zhu J.K."/>
            <person name="Oliver M.J."/>
            <person name="He Y."/>
        </authorList>
    </citation>
    <scope>NUCLEOTIDE SEQUENCE [LARGE SCALE GENOMIC DNA]</scope>
    <source>
        <strain evidence="3">cv. XS01</strain>
    </source>
</reference>
<evidence type="ECO:0000313" key="3">
    <source>
        <dbReference type="Proteomes" id="UP000250235"/>
    </source>
</evidence>
<feature type="region of interest" description="Disordered" evidence="1">
    <location>
        <begin position="338"/>
        <end position="360"/>
    </location>
</feature>
<name>A0A2Z7AG99_9LAMI</name>